<dbReference type="SMART" id="SM00951">
    <property type="entry name" value="QLQ"/>
    <property type="match status" value="1"/>
</dbReference>
<dbReference type="InterPro" id="IPR031137">
    <property type="entry name" value="GRF"/>
</dbReference>
<dbReference type="OMA" id="TATQWVE"/>
<dbReference type="PROSITE" id="PS51666">
    <property type="entry name" value="QLQ"/>
    <property type="match status" value="1"/>
</dbReference>
<reference evidence="9" key="2">
    <citation type="submission" date="2018-10" db="UniProtKB">
        <authorList>
            <consortium name="EnsemblPlants"/>
        </authorList>
    </citation>
    <scope>IDENTIFICATION</scope>
</reference>
<comment type="subcellular location">
    <subcellularLocation>
        <location evidence="1 6">Nucleus</location>
    </subcellularLocation>
</comment>
<evidence type="ECO:0000256" key="1">
    <source>
        <dbReference type="ARBA" id="ARBA00004123"/>
    </source>
</evidence>
<dbReference type="Gramene" id="TraesWEE_scaffold_071895_01G000100.1">
    <property type="protein sequence ID" value="TraesWEE_scaffold_071895_01G000100.1"/>
    <property type="gene ID" value="TraesWEE_scaffold_071895_01G000100"/>
</dbReference>
<dbReference type="Gramene" id="TraesJAG6A03G03297700.1">
    <property type="protein sequence ID" value="TraesJAG6A03G03297700.1"/>
    <property type="gene ID" value="TraesJAG6A03G03297700"/>
</dbReference>
<dbReference type="InterPro" id="IPR014977">
    <property type="entry name" value="WRC_dom"/>
</dbReference>
<keyword evidence="4 6" id="KW-0539">Nucleus</keyword>
<dbReference type="EnsemblPlants" id="TraesCS6A02G174800.1">
    <property type="protein sequence ID" value="TraesCS6A02G174800.1"/>
    <property type="gene ID" value="TraesCS6A02G174800"/>
</dbReference>
<dbReference type="Gramene" id="TraesRN6A0100403300.1">
    <property type="protein sequence ID" value="TraesRN6A0100403300.1"/>
    <property type="gene ID" value="TraesRN6A0100403300"/>
</dbReference>
<dbReference type="Gramene" id="TraesPARA_EIv1.0_1930190.1">
    <property type="protein sequence ID" value="TraesPARA_EIv1.0_1930190.1.CDS"/>
    <property type="gene ID" value="TraesPARA_EIv1.0_1930190"/>
</dbReference>
<reference evidence="9" key="1">
    <citation type="submission" date="2018-08" db="EMBL/GenBank/DDBJ databases">
        <authorList>
            <person name="Rossello M."/>
        </authorList>
    </citation>
    <scope>NUCLEOTIDE SEQUENCE [LARGE SCALE GENOMIC DNA]</scope>
    <source>
        <strain evidence="9">cv. Chinese Spring</strain>
    </source>
</reference>
<dbReference type="Gramene" id="TraesNOR6A03G03334970.1">
    <property type="protein sequence ID" value="TraesNOR6A03G03334970.1"/>
    <property type="gene ID" value="TraesNOR6A03G03334970"/>
</dbReference>
<comment type="caution">
    <text evidence="5">Lacks conserved residue(s) required for the propagation of feature annotation.</text>
</comment>
<dbReference type="Gramene" id="TraesLAC6A03G03258250.1">
    <property type="protein sequence ID" value="TraesLAC6A03G03258250.1"/>
    <property type="gene ID" value="TraesLAC6A03G03258250"/>
</dbReference>
<keyword evidence="10" id="KW-1185">Reference proteome</keyword>
<dbReference type="Gramene" id="TraesLDM6A03G03306610.1">
    <property type="protein sequence ID" value="TraesLDM6A03G03306610.1"/>
    <property type="gene ID" value="TraesLDM6A03G03306610"/>
</dbReference>
<dbReference type="GO" id="GO:0005524">
    <property type="term" value="F:ATP binding"/>
    <property type="evidence" value="ECO:0007669"/>
    <property type="project" value="UniProtKB-UniRule"/>
</dbReference>
<evidence type="ECO:0000256" key="2">
    <source>
        <dbReference type="ARBA" id="ARBA00008122"/>
    </source>
</evidence>
<keyword evidence="6" id="KW-0805">Transcription regulation</keyword>
<dbReference type="GO" id="GO:0006355">
    <property type="term" value="P:regulation of DNA-templated transcription"/>
    <property type="evidence" value="ECO:0007669"/>
    <property type="project" value="InterPro"/>
</dbReference>
<keyword evidence="3 6" id="KW-0010">Activator</keyword>
<dbReference type="Pfam" id="PF08880">
    <property type="entry name" value="QLQ"/>
    <property type="match status" value="1"/>
</dbReference>
<dbReference type="Pfam" id="PF08879">
    <property type="entry name" value="WRC"/>
    <property type="match status" value="1"/>
</dbReference>
<dbReference type="PANTHER" id="PTHR31602">
    <property type="entry name" value="GROWTH-REGULATING FACTOR 5"/>
    <property type="match status" value="1"/>
</dbReference>
<dbReference type="Gramene" id="TraesCS6A03G0431300.1">
    <property type="protein sequence ID" value="TraesCS6A03G0431300.1.CDS"/>
    <property type="gene ID" value="TraesCS6A03G0431300"/>
</dbReference>
<evidence type="ECO:0000256" key="4">
    <source>
        <dbReference type="ARBA" id="ARBA00023242"/>
    </source>
</evidence>
<organism evidence="9">
    <name type="scientific">Triticum aestivum</name>
    <name type="common">Wheat</name>
    <dbReference type="NCBI Taxonomy" id="4565"/>
    <lineage>
        <taxon>Eukaryota</taxon>
        <taxon>Viridiplantae</taxon>
        <taxon>Streptophyta</taxon>
        <taxon>Embryophyta</taxon>
        <taxon>Tracheophyta</taxon>
        <taxon>Spermatophyta</taxon>
        <taxon>Magnoliopsida</taxon>
        <taxon>Liliopsida</taxon>
        <taxon>Poales</taxon>
        <taxon>Poaceae</taxon>
        <taxon>BOP clade</taxon>
        <taxon>Pooideae</taxon>
        <taxon>Triticodae</taxon>
        <taxon>Triticeae</taxon>
        <taxon>Triticinae</taxon>
        <taxon>Triticum</taxon>
    </lineage>
</organism>
<comment type="function">
    <text evidence="6">Transcription activator.</text>
</comment>
<dbReference type="Gramene" id="TraesMAC6A03G03302710.1">
    <property type="protein sequence ID" value="TraesMAC6A03G03302710.1"/>
    <property type="gene ID" value="TraesMAC6A03G03302710"/>
</dbReference>
<dbReference type="Gramene" id="TraesARI6A03G03258700.1">
    <property type="protein sequence ID" value="TraesARI6A03G03258700.1"/>
    <property type="gene ID" value="TraesARI6A03G03258700"/>
</dbReference>
<accession>A0A3B6NMK6</accession>
<evidence type="ECO:0000256" key="6">
    <source>
        <dbReference type="RuleBase" id="RU367127"/>
    </source>
</evidence>
<evidence type="ECO:0000313" key="9">
    <source>
        <dbReference type="EnsemblPlants" id="TraesCS6A02G174800.1"/>
    </source>
</evidence>
<dbReference type="GO" id="GO:0006351">
    <property type="term" value="P:DNA-templated transcription"/>
    <property type="evidence" value="ECO:0007669"/>
    <property type="project" value="UniProtKB-UniRule"/>
</dbReference>
<evidence type="ECO:0000256" key="3">
    <source>
        <dbReference type="ARBA" id="ARBA00023159"/>
    </source>
</evidence>
<dbReference type="OrthoDB" id="10369407at2759"/>
<comment type="similarity">
    <text evidence="2 6">Belongs to the GRF family.</text>
</comment>
<dbReference type="Gramene" id="TraesCS6A02G174800.1">
    <property type="protein sequence ID" value="TraesCS6A02G174800.1"/>
    <property type="gene ID" value="TraesCS6A02G174800"/>
</dbReference>
<dbReference type="Gramene" id="TraesCLE_scaffold_037162_01G000100.1">
    <property type="protein sequence ID" value="TraesCLE_scaffold_037162_01G000100.1"/>
    <property type="gene ID" value="TraesCLE_scaffold_037162_01G000100"/>
</dbReference>
<feature type="domain" description="WRC" evidence="8">
    <location>
        <begin position="130"/>
        <end position="175"/>
    </location>
</feature>
<dbReference type="Proteomes" id="UP000019116">
    <property type="component" value="Chromosome 6A"/>
</dbReference>
<evidence type="ECO:0000259" key="8">
    <source>
        <dbReference type="PROSITE" id="PS51667"/>
    </source>
</evidence>
<dbReference type="Gramene" id="TraesSTA6A03G03293760.1">
    <property type="protein sequence ID" value="TraesSTA6A03G03293760.1"/>
    <property type="gene ID" value="TraesSTA6A03G03293760"/>
</dbReference>
<dbReference type="Gramene" id="TraesJUL6A03G03329360.1">
    <property type="protein sequence ID" value="TraesJUL6A03G03329360.1"/>
    <property type="gene ID" value="TraesJUL6A03G03329360"/>
</dbReference>
<proteinExistence type="inferred from homology"/>
<dbReference type="AlphaFoldDB" id="A0A3B6NMK6"/>
<sequence>MKKLELDDGMVAGNGDAGQRPGVATLMPPAATHVPVASTMGAAGGLFTATQWVELQRQSLIYNHMAASLPIPSYLLFSNINPAAAAAAAAAPSQAAPPYYCCYNTPLLVHHYQAQQAAQMSMLLQCMQQAVARRRCGRTDGKKWRCARDAEPDQKYCQRHLNRVGRARPPPSARKQQHQHAAAAVVAHHRDRDKSAMTAPAAIHTSHGNKSSGNTMLREDDDDYSRGLLDFTGGVCLAEQRENRLSLNYDNIAELYCNRQVTATPTATASAAASATAMDDDAIHHGAAATWVGIGGPLGEALGLAVEIQWPAGST</sequence>
<evidence type="ECO:0000313" key="10">
    <source>
        <dbReference type="Proteomes" id="UP000019116"/>
    </source>
</evidence>
<comment type="domain">
    <text evidence="6">The QLQ domain and WRC domain may be involved in protein-protein interaction and DNA-binding, respectively.</text>
</comment>
<dbReference type="Gramene" id="TraesROB_scaffold_043295_01G000100.1">
    <property type="protein sequence ID" value="TraesROB_scaffold_043295_01G000100.1"/>
    <property type="gene ID" value="TraesROB_scaffold_043295_01G000100"/>
</dbReference>
<dbReference type="GO" id="GO:0005634">
    <property type="term" value="C:nucleus"/>
    <property type="evidence" value="ECO:0007669"/>
    <property type="project" value="UniProtKB-SubCell"/>
</dbReference>
<dbReference type="GO" id="GO:0032502">
    <property type="term" value="P:developmental process"/>
    <property type="evidence" value="ECO:0007669"/>
    <property type="project" value="InterPro"/>
</dbReference>
<dbReference type="PROSITE" id="PS51667">
    <property type="entry name" value="WRC"/>
    <property type="match status" value="1"/>
</dbReference>
<evidence type="ECO:0000256" key="5">
    <source>
        <dbReference type="PROSITE-ProRule" id="PRU01002"/>
    </source>
</evidence>
<evidence type="ECO:0000259" key="7">
    <source>
        <dbReference type="PROSITE" id="PS51666"/>
    </source>
</evidence>
<feature type="domain" description="QLQ" evidence="7">
    <location>
        <begin position="46"/>
        <end position="81"/>
    </location>
</feature>
<dbReference type="Gramene" id="TraesCAD_scaffold_015082_01G000100.1">
    <property type="protein sequence ID" value="TraesCAD_scaffold_015082_01G000100.1"/>
    <property type="gene ID" value="TraesCAD_scaffold_015082_01G000100"/>
</dbReference>
<dbReference type="Gramene" id="TraesSYM6A03G03244260.1">
    <property type="protein sequence ID" value="TraesSYM6A03G03244260.1"/>
    <property type="gene ID" value="TraesSYM6A03G03244260"/>
</dbReference>
<keyword evidence="6" id="KW-0804">Transcription</keyword>
<dbReference type="PANTHER" id="PTHR31602:SF101">
    <property type="entry name" value="GROWTH-REGULATING FACTOR 7"/>
    <property type="match status" value="1"/>
</dbReference>
<protein>
    <recommendedName>
        <fullName evidence="6">Growth-regulating factor</fullName>
    </recommendedName>
</protein>
<dbReference type="InterPro" id="IPR014978">
    <property type="entry name" value="Gln-Leu-Gln_QLQ"/>
</dbReference>
<name>A0A3B6NMK6_WHEAT</name>